<dbReference type="Proteomes" id="UP000242814">
    <property type="component" value="Unassembled WGS sequence"/>
</dbReference>
<feature type="chain" id="PRO_5008902339" description="O-methyltransferase domain-containing protein" evidence="1">
    <location>
        <begin position="19"/>
        <end position="83"/>
    </location>
</feature>
<evidence type="ECO:0008006" key="4">
    <source>
        <dbReference type="Google" id="ProtNLM"/>
    </source>
</evidence>
<comment type="caution">
    <text evidence="2">The sequence shown here is derived from an EMBL/GenBank/DDBJ whole genome shotgun (WGS) entry which is preliminary data.</text>
</comment>
<evidence type="ECO:0000313" key="3">
    <source>
        <dbReference type="Proteomes" id="UP000242814"/>
    </source>
</evidence>
<sequence>MVPMKLLMLFMHVRSDAASVTGTTCFRNILEHTKPGGLLEIQEPEAWMRSEVDTMSNETVCSQFNVLCNEAAKKSMKKMNMAG</sequence>
<name>A0A1D2JA44_PARBR</name>
<organism evidence="2 3">
    <name type="scientific">Paracoccidioides brasiliensis</name>
    <dbReference type="NCBI Taxonomy" id="121759"/>
    <lineage>
        <taxon>Eukaryota</taxon>
        <taxon>Fungi</taxon>
        <taxon>Dikarya</taxon>
        <taxon>Ascomycota</taxon>
        <taxon>Pezizomycotina</taxon>
        <taxon>Eurotiomycetes</taxon>
        <taxon>Eurotiomycetidae</taxon>
        <taxon>Onygenales</taxon>
        <taxon>Ajellomycetaceae</taxon>
        <taxon>Paracoccidioides</taxon>
    </lineage>
</organism>
<feature type="signal peptide" evidence="1">
    <location>
        <begin position="1"/>
        <end position="18"/>
    </location>
</feature>
<evidence type="ECO:0000256" key="1">
    <source>
        <dbReference type="SAM" id="SignalP"/>
    </source>
</evidence>
<keyword evidence="1" id="KW-0732">Signal</keyword>
<dbReference type="AlphaFoldDB" id="A0A1D2JA44"/>
<gene>
    <name evidence="2" type="ORF">ACO22_05548</name>
</gene>
<evidence type="ECO:0000313" key="2">
    <source>
        <dbReference type="EMBL" id="ODH22203.1"/>
    </source>
</evidence>
<protein>
    <recommendedName>
        <fullName evidence="4">O-methyltransferase domain-containing protein</fullName>
    </recommendedName>
</protein>
<proteinExistence type="predicted"/>
<accession>A0A1D2JA44</accession>
<reference evidence="2 3" key="1">
    <citation type="submission" date="2016-06" db="EMBL/GenBank/DDBJ databases">
        <authorList>
            <person name="Kjaerup R.B."/>
            <person name="Dalgaard T.S."/>
            <person name="Juul-Madsen H.R."/>
        </authorList>
    </citation>
    <scope>NUCLEOTIDE SEQUENCE [LARGE SCALE GENOMIC DNA]</scope>
    <source>
        <strain evidence="2 3">Pb300</strain>
    </source>
</reference>
<dbReference type="VEuPathDB" id="FungiDB:PADG_07990"/>
<dbReference type="EMBL" id="LZYO01000252">
    <property type="protein sequence ID" value="ODH22203.1"/>
    <property type="molecule type" value="Genomic_DNA"/>
</dbReference>